<dbReference type="SUPFAM" id="SSF53098">
    <property type="entry name" value="Ribonuclease H-like"/>
    <property type="match status" value="1"/>
</dbReference>
<comment type="caution">
    <text evidence="5">The sequence shown here is derived from an EMBL/GenBank/DDBJ whole genome shotgun (WGS) entry which is preliminary data.</text>
</comment>
<accession>A0A5D3C057</accession>
<dbReference type="Gene3D" id="3.30.70.270">
    <property type="match status" value="2"/>
</dbReference>
<evidence type="ECO:0000313" key="4">
    <source>
        <dbReference type="EMBL" id="KAA0042888.1"/>
    </source>
</evidence>
<dbReference type="Proteomes" id="UP000321947">
    <property type="component" value="Unassembled WGS sequence"/>
</dbReference>
<dbReference type="Gene3D" id="3.10.10.10">
    <property type="entry name" value="HIV Type 1 Reverse Transcriptase, subunit A, domain 1"/>
    <property type="match status" value="1"/>
</dbReference>
<dbReference type="InterPro" id="IPR043502">
    <property type="entry name" value="DNA/RNA_pol_sf"/>
</dbReference>
<dbReference type="Gene3D" id="1.10.340.70">
    <property type="match status" value="1"/>
</dbReference>
<dbReference type="PANTHER" id="PTHR37984:SF5">
    <property type="entry name" value="PROTEIN NYNRIN-LIKE"/>
    <property type="match status" value="1"/>
</dbReference>
<dbReference type="Pfam" id="PF17921">
    <property type="entry name" value="Integrase_H2C2"/>
    <property type="match status" value="1"/>
</dbReference>
<dbReference type="GO" id="GO:0003676">
    <property type="term" value="F:nucleic acid binding"/>
    <property type="evidence" value="ECO:0007669"/>
    <property type="project" value="InterPro"/>
</dbReference>
<proteinExistence type="predicted"/>
<feature type="domain" description="Reverse transcriptase/retrotransposon-derived protein RNase H-like" evidence="2">
    <location>
        <begin position="245"/>
        <end position="331"/>
    </location>
</feature>
<dbReference type="EMBL" id="SSTD01013924">
    <property type="protein sequence ID" value="TYK05291.1"/>
    <property type="molecule type" value="Genomic_DNA"/>
</dbReference>
<dbReference type="SUPFAM" id="SSF56672">
    <property type="entry name" value="DNA/RNA polymerases"/>
    <property type="match status" value="1"/>
</dbReference>
<dbReference type="InterPro" id="IPR036397">
    <property type="entry name" value="RNaseH_sf"/>
</dbReference>
<dbReference type="FunFam" id="3.30.70.270:FF:000020">
    <property type="entry name" value="Transposon Tf2-6 polyprotein-like Protein"/>
    <property type="match status" value="1"/>
</dbReference>
<evidence type="ECO:0000259" key="2">
    <source>
        <dbReference type="Pfam" id="PF17919"/>
    </source>
</evidence>
<dbReference type="Gene3D" id="3.30.420.10">
    <property type="entry name" value="Ribonuclease H-like superfamily/Ribonuclease H"/>
    <property type="match status" value="2"/>
</dbReference>
<feature type="domain" description="Integrase zinc-binding" evidence="3">
    <location>
        <begin position="398"/>
        <end position="432"/>
    </location>
</feature>
<dbReference type="OrthoDB" id="2013610at2759"/>
<dbReference type="InterPro" id="IPR043128">
    <property type="entry name" value="Rev_trsase/Diguanyl_cyclase"/>
</dbReference>
<reference evidence="6 7" key="1">
    <citation type="submission" date="2019-08" db="EMBL/GenBank/DDBJ databases">
        <title>Draft genome sequences of two oriental melons (Cucumis melo L. var makuwa).</title>
        <authorList>
            <person name="Kwon S.-Y."/>
        </authorList>
    </citation>
    <scope>NUCLEOTIDE SEQUENCE [LARGE SCALE GENOMIC DNA]</scope>
    <source>
        <strain evidence="7">cv. Chang Bougi</strain>
        <strain evidence="6">cv. SW 3</strain>
        <tissue evidence="5">Leaf</tissue>
    </source>
</reference>
<dbReference type="InterPro" id="IPR041577">
    <property type="entry name" value="RT_RNaseH_2"/>
</dbReference>
<protein>
    <submittedName>
        <fullName evidence="4 5">Retrotransposon protein</fullName>
    </submittedName>
</protein>
<evidence type="ECO:0000313" key="6">
    <source>
        <dbReference type="Proteomes" id="UP000321393"/>
    </source>
</evidence>
<dbReference type="GO" id="GO:0003824">
    <property type="term" value="F:catalytic activity"/>
    <property type="evidence" value="ECO:0007669"/>
    <property type="project" value="UniProtKB-KW"/>
</dbReference>
<dbReference type="EMBL" id="SSTE01015921">
    <property type="protein sequence ID" value="KAA0042888.1"/>
    <property type="molecule type" value="Genomic_DNA"/>
</dbReference>
<dbReference type="PANTHER" id="PTHR37984">
    <property type="entry name" value="PROTEIN CBG26694"/>
    <property type="match status" value="1"/>
</dbReference>
<sequence>MEHHIHLKKDTKPINVRPYQYVYHQKEEMEKLVEEMLTSRVIRPSIGPYSSLVLLVKKKDGSWHLCVNYRALNNVTIPDKFLIPVIEELFEELNGASLFWKINLKADYHQIRMSKSDIEKQSLELMRGIMSSWLCRCANKRTNHVLVPNEHDIQVILEEVHFYANKKECSFAKSRVEYLGHIISVQGVEVDPKKIRSITEWPSPTNIREVHGFLGLTGYYKRFVQQYGSIVAPLTQLLKNGVFKWTTESEEAFVKLKIAMMTLLVLALPDFNLPFEIETDASGFGIGAVLIQAKRPIAYYSHTLAMRDRARSIYERKLMTVVFVVQRWRLIAKLLGYSFEVVYKPGLENKAVDALSRMPPTMHLYNIFAPAIIDLKVIKEEVEKDGKLQKVIAEMRFLRTYKRLARELYWEGMKQGVKKYYEECLVCQHNKSLALSSAGLLLPLEIPKQVWSDISMDFVGLPKASGFEIIFLVVDHLSKYGHFLAMKHPYTTKTVADLFVKEIMRLHGFPTCIDSDSDKSYGQTEVVNHGAKNYLRCFYSERPKEWVKWLLWAEYWFNTTYQRALGITPFQVVYGRVPPLLIFYGDGGTSNSILDEQRKERDVVLGALRDHLQIAQEKMKKYDDLKRRDVEYQIGVMVFLKIRPYRQMIGKHTDIQPTTQHLTENHEWRVVPKEVYGYQKNKARDWEVLLCWEGLSRHKAAWEDYEEIRQLYPNFHLEDKVNLERESDDRPPIILQYIKRRRKKGVTRVKGNESREVVIN</sequence>
<name>A0A5D3C057_CUCMM</name>
<dbReference type="CDD" id="cd01647">
    <property type="entry name" value="RT_LTR"/>
    <property type="match status" value="1"/>
</dbReference>
<dbReference type="InterPro" id="IPR012337">
    <property type="entry name" value="RNaseH-like_sf"/>
</dbReference>
<evidence type="ECO:0000256" key="1">
    <source>
        <dbReference type="ARBA" id="ARBA00023268"/>
    </source>
</evidence>
<dbReference type="AlphaFoldDB" id="A0A5D3C057"/>
<gene>
    <name evidence="5" type="ORF">E5676_scaffold108G001110</name>
    <name evidence="4" type="ORF">E6C27_scaffold44G004050</name>
</gene>
<evidence type="ECO:0000313" key="5">
    <source>
        <dbReference type="EMBL" id="TYK05291.1"/>
    </source>
</evidence>
<keyword evidence="1" id="KW-0511">Multifunctional enzyme</keyword>
<dbReference type="Proteomes" id="UP000321393">
    <property type="component" value="Unassembled WGS sequence"/>
</dbReference>
<evidence type="ECO:0000313" key="7">
    <source>
        <dbReference type="Proteomes" id="UP000321947"/>
    </source>
</evidence>
<evidence type="ECO:0000259" key="3">
    <source>
        <dbReference type="Pfam" id="PF17921"/>
    </source>
</evidence>
<dbReference type="Pfam" id="PF17919">
    <property type="entry name" value="RT_RNaseH_2"/>
    <property type="match status" value="1"/>
</dbReference>
<dbReference type="InterPro" id="IPR041588">
    <property type="entry name" value="Integrase_H2C2"/>
</dbReference>
<dbReference type="InterPro" id="IPR050951">
    <property type="entry name" value="Retrovirus_Pol_polyprotein"/>
</dbReference>
<organism evidence="5 7">
    <name type="scientific">Cucumis melo var. makuwa</name>
    <name type="common">Oriental melon</name>
    <dbReference type="NCBI Taxonomy" id="1194695"/>
    <lineage>
        <taxon>Eukaryota</taxon>
        <taxon>Viridiplantae</taxon>
        <taxon>Streptophyta</taxon>
        <taxon>Embryophyta</taxon>
        <taxon>Tracheophyta</taxon>
        <taxon>Spermatophyta</taxon>
        <taxon>Magnoliopsida</taxon>
        <taxon>eudicotyledons</taxon>
        <taxon>Gunneridae</taxon>
        <taxon>Pentapetalae</taxon>
        <taxon>rosids</taxon>
        <taxon>fabids</taxon>
        <taxon>Cucurbitales</taxon>
        <taxon>Cucurbitaceae</taxon>
        <taxon>Benincaseae</taxon>
        <taxon>Cucumis</taxon>
    </lineage>
</organism>